<feature type="region of interest" description="Disordered" evidence="11">
    <location>
        <begin position="418"/>
        <end position="696"/>
    </location>
</feature>
<dbReference type="PROSITE" id="PS00107">
    <property type="entry name" value="PROTEIN_KINASE_ATP"/>
    <property type="match status" value="1"/>
</dbReference>
<evidence type="ECO:0000256" key="1">
    <source>
        <dbReference type="ARBA" id="ARBA00008874"/>
    </source>
</evidence>
<feature type="region of interest" description="Disordered" evidence="11">
    <location>
        <begin position="319"/>
        <end position="343"/>
    </location>
</feature>
<feature type="compositionally biased region" description="Polar residues" evidence="11">
    <location>
        <begin position="423"/>
        <end position="468"/>
    </location>
</feature>
<evidence type="ECO:0000313" key="13">
    <source>
        <dbReference type="EMBL" id="TPX48860.1"/>
    </source>
</evidence>
<feature type="binding site" evidence="10">
    <location>
        <position position="76"/>
    </location>
    <ligand>
        <name>ATP</name>
        <dbReference type="ChEBI" id="CHEBI:30616"/>
    </ligand>
</feature>
<keyword evidence="3" id="KW-0723">Serine/threonine-protein kinase</keyword>
<evidence type="ECO:0000256" key="3">
    <source>
        <dbReference type="ARBA" id="ARBA00022527"/>
    </source>
</evidence>
<feature type="compositionally biased region" description="Polar residues" evidence="11">
    <location>
        <begin position="522"/>
        <end position="545"/>
    </location>
</feature>
<evidence type="ECO:0000256" key="6">
    <source>
        <dbReference type="ARBA" id="ARBA00022777"/>
    </source>
</evidence>
<dbReference type="EC" id="2.7.11.1" evidence="2"/>
<keyword evidence="4" id="KW-0808">Transferase</keyword>
<dbReference type="EMBL" id="QEAM01000044">
    <property type="protein sequence ID" value="TPX48860.1"/>
    <property type="molecule type" value="Genomic_DNA"/>
</dbReference>
<dbReference type="GO" id="GO:0004674">
    <property type="term" value="F:protein serine/threonine kinase activity"/>
    <property type="evidence" value="ECO:0007669"/>
    <property type="project" value="UniProtKB-KW"/>
</dbReference>
<keyword evidence="5 10" id="KW-0547">Nucleotide-binding</keyword>
<evidence type="ECO:0000256" key="11">
    <source>
        <dbReference type="SAM" id="MobiDB-lite"/>
    </source>
</evidence>
<comment type="catalytic activity">
    <reaction evidence="8">
        <text>L-threonyl-[protein] + ATP = O-phospho-L-threonyl-[protein] + ADP + H(+)</text>
        <dbReference type="Rhea" id="RHEA:46608"/>
        <dbReference type="Rhea" id="RHEA-COMP:11060"/>
        <dbReference type="Rhea" id="RHEA-COMP:11605"/>
        <dbReference type="ChEBI" id="CHEBI:15378"/>
        <dbReference type="ChEBI" id="CHEBI:30013"/>
        <dbReference type="ChEBI" id="CHEBI:30616"/>
        <dbReference type="ChEBI" id="CHEBI:61977"/>
        <dbReference type="ChEBI" id="CHEBI:456216"/>
        <dbReference type="EC" id="2.7.11.1"/>
    </reaction>
</comment>
<dbReference type="PANTHER" id="PTHR48012">
    <property type="entry name" value="STERILE20-LIKE KINASE, ISOFORM B-RELATED"/>
    <property type="match status" value="1"/>
</dbReference>
<keyword evidence="6" id="KW-0418">Kinase</keyword>
<accession>A0A507DD99</accession>
<dbReference type="PANTHER" id="PTHR48012:SF21">
    <property type="entry name" value="PH DOMAIN-CONTAINING PROTEIN"/>
    <property type="match status" value="1"/>
</dbReference>
<evidence type="ECO:0000256" key="5">
    <source>
        <dbReference type="ARBA" id="ARBA00022741"/>
    </source>
</evidence>
<feature type="compositionally biased region" description="Low complexity" evidence="11">
    <location>
        <begin position="665"/>
        <end position="675"/>
    </location>
</feature>
<organism evidence="13 14">
    <name type="scientific">Synchytrium endobioticum</name>
    <dbReference type="NCBI Taxonomy" id="286115"/>
    <lineage>
        <taxon>Eukaryota</taxon>
        <taxon>Fungi</taxon>
        <taxon>Fungi incertae sedis</taxon>
        <taxon>Chytridiomycota</taxon>
        <taxon>Chytridiomycota incertae sedis</taxon>
        <taxon>Chytridiomycetes</taxon>
        <taxon>Synchytriales</taxon>
        <taxon>Synchytriaceae</taxon>
        <taxon>Synchytrium</taxon>
    </lineage>
</organism>
<dbReference type="SMART" id="SM00220">
    <property type="entry name" value="S_TKc"/>
    <property type="match status" value="1"/>
</dbReference>
<evidence type="ECO:0000256" key="10">
    <source>
        <dbReference type="PROSITE-ProRule" id="PRU10141"/>
    </source>
</evidence>
<sequence length="833" mass="87525">MVVPVLLSGDPHLLRSPASMASSLSHPGGISVRTVYPQGNVRSDIPFIKLEKIGKGSFGEVYKGLNKVTGEIVAIKMLDLDSDDDDISDVQKEITLLSTCESEHITRYHGSYLVGTRLWVIMDYAAGGSMRNLLKSGVIDELKIAVIAREVLLALVYLHKSPGIIHRDIKAANILLTEDGHVKLCDFGVAGQITMTSVRRNSFVGTPYWMAPEIIKRSQYDFKADIWSLGITVIELATGNPPFAELDPRRAIFMIPRSKPPKLDGKFSAAMKEFISLCLTEEPEERPTAEELLKVKFIRSTPRGTVILQELIARQEAWREQHDSANEDNDISTETAESDEETDDVDEWVFETLKASGDGMLNKNVPNLVVDDDENFGTVKQTKSTTGLRPAFGVSAVSSAVGGLELGVKKLDVDDGTVRHKSSGSMLGQLSPTYSRPTSQVSINQTAPSSPNSQFPTSPVCNTASSAKVSPPATPQSKPVPKSSSPSSSHTITNTLTTATSVAPSVTPPQSNRPTVPRHSPQKSTSGSAAPAGMNSNTSTATSVGKSPPAASVSRSMTQPSNTATTAPSPQRPPVASRSPAFLADSAHKTAALSPPPATNTPPPLSSSNSAAGLGSPPISSTIPPLTTNSQPTPQPSTAPTHLKSTPPILKQTSTTSLKPPARVSGSGAATSSSSINPNVVIASPKGPLPSDGSATAPKAAAVSFASAPVVNSGGSASPAPRTEFAGPVSGTQSVPPRLRRSRAALLQTSRRSMYGRRGAHAHASFGSGGGKPGSFCSGGHVGRRSSGHMKGLDVSPLDLAGMPCEDVQGEILARIDETAKLLEMLERALAQL</sequence>
<dbReference type="SUPFAM" id="SSF56112">
    <property type="entry name" value="Protein kinase-like (PK-like)"/>
    <property type="match status" value="1"/>
</dbReference>
<feature type="region of interest" description="Disordered" evidence="11">
    <location>
        <begin position="714"/>
        <end position="738"/>
    </location>
</feature>
<dbReference type="InterPro" id="IPR017441">
    <property type="entry name" value="Protein_kinase_ATP_BS"/>
</dbReference>
<feature type="compositionally biased region" description="Low complexity" evidence="11">
    <location>
        <begin position="606"/>
        <end position="641"/>
    </location>
</feature>
<dbReference type="VEuPathDB" id="FungiDB:SeMB42_g00834"/>
<dbReference type="FunFam" id="1.10.510.10:FF:000499">
    <property type="entry name" value="Serine/threonine-protein kinase KIC1"/>
    <property type="match status" value="1"/>
</dbReference>
<feature type="compositionally biased region" description="Polar residues" evidence="11">
    <location>
        <begin position="553"/>
        <end position="569"/>
    </location>
</feature>
<evidence type="ECO:0000259" key="12">
    <source>
        <dbReference type="PROSITE" id="PS50011"/>
    </source>
</evidence>
<proteinExistence type="inferred from homology"/>
<dbReference type="PROSITE" id="PS00108">
    <property type="entry name" value="PROTEIN_KINASE_ST"/>
    <property type="match status" value="1"/>
</dbReference>
<dbReference type="PROSITE" id="PS50011">
    <property type="entry name" value="PROTEIN_KINASE_DOM"/>
    <property type="match status" value="1"/>
</dbReference>
<dbReference type="AlphaFoldDB" id="A0A507DD99"/>
<protein>
    <recommendedName>
        <fullName evidence="2">non-specific serine/threonine protein kinase</fullName>
        <ecNumber evidence="2">2.7.11.1</ecNumber>
    </recommendedName>
</protein>
<dbReference type="InterPro" id="IPR008271">
    <property type="entry name" value="Ser/Thr_kinase_AS"/>
</dbReference>
<reference evidence="13 14" key="1">
    <citation type="journal article" date="2019" name="Sci. Rep.">
        <title>Comparative genomics of chytrid fungi reveal insights into the obligate biotrophic and pathogenic lifestyle of Synchytrium endobioticum.</title>
        <authorList>
            <person name="van de Vossenberg B.T.L.H."/>
            <person name="Warris S."/>
            <person name="Nguyen H.D.T."/>
            <person name="van Gent-Pelzer M.P.E."/>
            <person name="Joly D.L."/>
            <person name="van de Geest H.C."/>
            <person name="Bonants P.J.M."/>
            <person name="Smith D.S."/>
            <person name="Levesque C.A."/>
            <person name="van der Lee T.A.J."/>
        </authorList>
    </citation>
    <scope>NUCLEOTIDE SEQUENCE [LARGE SCALE GENOMIC DNA]</scope>
    <source>
        <strain evidence="13 14">LEV6574</strain>
    </source>
</reference>
<feature type="compositionally biased region" description="Polar residues" evidence="11">
    <location>
        <begin position="490"/>
        <end position="514"/>
    </location>
</feature>
<comment type="catalytic activity">
    <reaction evidence="9">
        <text>L-seryl-[protein] + ATP = O-phospho-L-seryl-[protein] + ADP + H(+)</text>
        <dbReference type="Rhea" id="RHEA:17989"/>
        <dbReference type="Rhea" id="RHEA-COMP:9863"/>
        <dbReference type="Rhea" id="RHEA-COMP:11604"/>
        <dbReference type="ChEBI" id="CHEBI:15378"/>
        <dbReference type="ChEBI" id="CHEBI:29999"/>
        <dbReference type="ChEBI" id="CHEBI:30616"/>
        <dbReference type="ChEBI" id="CHEBI:83421"/>
        <dbReference type="ChEBI" id="CHEBI:456216"/>
        <dbReference type="EC" id="2.7.11.1"/>
    </reaction>
</comment>
<dbReference type="GO" id="GO:0005737">
    <property type="term" value="C:cytoplasm"/>
    <property type="evidence" value="ECO:0007669"/>
    <property type="project" value="TreeGrafter"/>
</dbReference>
<evidence type="ECO:0000256" key="2">
    <source>
        <dbReference type="ARBA" id="ARBA00012513"/>
    </source>
</evidence>
<dbReference type="GO" id="GO:0005524">
    <property type="term" value="F:ATP binding"/>
    <property type="evidence" value="ECO:0007669"/>
    <property type="project" value="UniProtKB-UniRule"/>
</dbReference>
<feature type="domain" description="Protein kinase" evidence="12">
    <location>
        <begin position="47"/>
        <end position="298"/>
    </location>
</feature>
<feature type="compositionally biased region" description="Low complexity" evidence="11">
    <location>
        <begin position="477"/>
        <end position="489"/>
    </location>
</feature>
<gene>
    <name evidence="13" type="ORF">SeLEV6574_g01799</name>
</gene>
<evidence type="ECO:0000256" key="4">
    <source>
        <dbReference type="ARBA" id="ARBA00022679"/>
    </source>
</evidence>
<dbReference type="InterPro" id="IPR011009">
    <property type="entry name" value="Kinase-like_dom_sf"/>
</dbReference>
<comment type="caution">
    <text evidence="13">The sequence shown here is derived from an EMBL/GenBank/DDBJ whole genome shotgun (WGS) entry which is preliminary data.</text>
</comment>
<name>A0A507DD99_9FUNG</name>
<feature type="region of interest" description="Disordered" evidence="11">
    <location>
        <begin position="754"/>
        <end position="790"/>
    </location>
</feature>
<dbReference type="InterPro" id="IPR050629">
    <property type="entry name" value="STE20/SPS1-PAK"/>
</dbReference>
<dbReference type="Gene3D" id="1.10.510.10">
    <property type="entry name" value="Transferase(Phosphotransferase) domain 1"/>
    <property type="match status" value="1"/>
</dbReference>
<evidence type="ECO:0000256" key="9">
    <source>
        <dbReference type="ARBA" id="ARBA00048679"/>
    </source>
</evidence>
<keyword evidence="7 10" id="KW-0067">ATP-binding</keyword>
<evidence type="ECO:0000256" key="7">
    <source>
        <dbReference type="ARBA" id="ARBA00022840"/>
    </source>
</evidence>
<dbReference type="Gene3D" id="3.30.200.20">
    <property type="entry name" value="Phosphorylase Kinase, domain 1"/>
    <property type="match status" value="1"/>
</dbReference>
<dbReference type="OrthoDB" id="248923at2759"/>
<dbReference type="Proteomes" id="UP000320475">
    <property type="component" value="Unassembled WGS sequence"/>
</dbReference>
<feature type="compositionally biased region" description="Acidic residues" evidence="11">
    <location>
        <begin position="326"/>
        <end position="343"/>
    </location>
</feature>
<dbReference type="InterPro" id="IPR000719">
    <property type="entry name" value="Prot_kinase_dom"/>
</dbReference>
<evidence type="ECO:0000313" key="14">
    <source>
        <dbReference type="Proteomes" id="UP000320475"/>
    </source>
</evidence>
<comment type="similarity">
    <text evidence="1">Belongs to the protein kinase superfamily. STE Ser/Thr protein kinase family. STE20 subfamily.</text>
</comment>
<feature type="compositionally biased region" description="Pro residues" evidence="11">
    <location>
        <begin position="594"/>
        <end position="605"/>
    </location>
</feature>
<dbReference type="Pfam" id="PF00069">
    <property type="entry name" value="Pkinase"/>
    <property type="match status" value="1"/>
</dbReference>
<evidence type="ECO:0000256" key="8">
    <source>
        <dbReference type="ARBA" id="ARBA00047899"/>
    </source>
</evidence>